<dbReference type="RefSeq" id="WP_015452448.1">
    <property type="nucleotide sequence ID" value="NC_020549.1"/>
</dbReference>
<dbReference type="Gene3D" id="2.40.30.60">
    <property type="entry name" value="RimM"/>
    <property type="match status" value="1"/>
</dbReference>
<protein>
    <recommendedName>
        <fullName evidence="5">Ribosome maturation factor RimM</fullName>
    </recommendedName>
</protein>
<dbReference type="InterPro" id="IPR036976">
    <property type="entry name" value="RimM_N_sf"/>
</dbReference>
<evidence type="ECO:0000256" key="5">
    <source>
        <dbReference type="HAMAP-Rule" id="MF_00014"/>
    </source>
</evidence>
<keyword evidence="4 5" id="KW-0143">Chaperone</keyword>
<dbReference type="Pfam" id="PF01782">
    <property type="entry name" value="RimM"/>
    <property type="match status" value="1"/>
</dbReference>
<evidence type="ECO:0000259" key="7">
    <source>
        <dbReference type="Pfam" id="PF05239"/>
    </source>
</evidence>
<dbReference type="PANTHER" id="PTHR33692">
    <property type="entry name" value="RIBOSOME MATURATION FACTOR RIMM"/>
    <property type="match status" value="1"/>
</dbReference>
<keyword evidence="9" id="KW-1185">Reference proteome</keyword>
<dbReference type="InterPro" id="IPR009000">
    <property type="entry name" value="Transl_B-barrel_sf"/>
</dbReference>
<dbReference type="GeneID" id="93076855"/>
<proteinExistence type="inferred from homology"/>
<dbReference type="InterPro" id="IPR011961">
    <property type="entry name" value="RimM"/>
</dbReference>
<dbReference type="Proteomes" id="UP000011820">
    <property type="component" value="Chromosome"/>
</dbReference>
<feature type="domain" description="PRC-barrel" evidence="7">
    <location>
        <begin position="95"/>
        <end position="167"/>
    </location>
</feature>
<dbReference type="SUPFAM" id="SSF50346">
    <property type="entry name" value="PRC-barrel domain"/>
    <property type="match status" value="1"/>
</dbReference>
<comment type="subcellular location">
    <subcellularLocation>
        <location evidence="5">Cytoplasm</location>
    </subcellularLocation>
</comment>
<evidence type="ECO:0000313" key="9">
    <source>
        <dbReference type="Proteomes" id="UP000011820"/>
    </source>
</evidence>
<dbReference type="Gene3D" id="2.30.30.240">
    <property type="entry name" value="PRC-barrel domain"/>
    <property type="match status" value="1"/>
</dbReference>
<organism evidence="8 9">
    <name type="scientific">Candidatus Liberibacter asiaticus str. gxpsy</name>
    <dbReference type="NCBI Taxonomy" id="1174529"/>
    <lineage>
        <taxon>Bacteria</taxon>
        <taxon>Pseudomonadati</taxon>
        <taxon>Pseudomonadota</taxon>
        <taxon>Alphaproteobacteria</taxon>
        <taxon>Hyphomicrobiales</taxon>
        <taxon>Rhizobiaceae</taxon>
        <taxon>Liberibacter</taxon>
    </lineage>
</organism>
<reference evidence="8 9" key="1">
    <citation type="journal article" date="2013" name="Genome Announc.">
        <title>Complete Genome Sequence of a Chinese Strain of 'Candidatus Liberibacter asiaticus'.</title>
        <authorList>
            <person name="Lin H."/>
            <person name="Han C.S."/>
            <person name="Liu B."/>
            <person name="Lou B."/>
            <person name="Bai X."/>
            <person name="Deng C."/>
            <person name="Civerolo E.L."/>
            <person name="Gupta G."/>
        </authorList>
    </citation>
    <scope>NUCLEOTIDE SEQUENCE [LARGE SCALE GENOMIC DNA]</scope>
    <source>
        <strain evidence="9">gxpsy</strain>
    </source>
</reference>
<dbReference type="HAMAP" id="MF_00014">
    <property type="entry name" value="Ribosome_mat_RimM"/>
    <property type="match status" value="1"/>
</dbReference>
<feature type="domain" description="RimM N-terminal" evidence="6">
    <location>
        <begin position="10"/>
        <end position="86"/>
    </location>
</feature>
<comment type="domain">
    <text evidence="5">The PRC barrel domain binds ribosomal protein uS19.</text>
</comment>
<gene>
    <name evidence="5" type="primary">rimM</name>
    <name evidence="8" type="ORF">WSI_02405</name>
</gene>
<dbReference type="EMBL" id="CP004005">
    <property type="protein sequence ID" value="AGH16851.1"/>
    <property type="molecule type" value="Genomic_DNA"/>
</dbReference>
<evidence type="ECO:0000256" key="4">
    <source>
        <dbReference type="ARBA" id="ARBA00023186"/>
    </source>
</evidence>
<keyword evidence="1 5" id="KW-0963">Cytoplasm</keyword>
<name>A0ABN4B0S2_LIBAS</name>
<dbReference type="InterPro" id="IPR011033">
    <property type="entry name" value="PRC_barrel-like_sf"/>
</dbReference>
<comment type="subunit">
    <text evidence="5">Binds ribosomal protein uS19.</text>
</comment>
<comment type="function">
    <text evidence="5">An accessory protein needed during the final step in the assembly of 30S ribosomal subunit, possibly for assembly of the head region. Essential for efficient processing of 16S rRNA. May be needed both before and after RbfA during the maturation of 16S rRNA. It has affinity for free ribosomal 30S subunits but not for 70S ribosomes.</text>
</comment>
<dbReference type="Pfam" id="PF05239">
    <property type="entry name" value="PRC"/>
    <property type="match status" value="1"/>
</dbReference>
<comment type="similarity">
    <text evidence="5">Belongs to the RimM family.</text>
</comment>
<keyword evidence="3 5" id="KW-0698">rRNA processing</keyword>
<evidence type="ECO:0000256" key="1">
    <source>
        <dbReference type="ARBA" id="ARBA00022490"/>
    </source>
</evidence>
<keyword evidence="2 5" id="KW-0690">Ribosome biogenesis</keyword>
<evidence type="ECO:0000313" key="8">
    <source>
        <dbReference type="EMBL" id="AGH16851.1"/>
    </source>
</evidence>
<accession>A0ABN4B0S2</accession>
<dbReference type="SUPFAM" id="SSF50447">
    <property type="entry name" value="Translation proteins"/>
    <property type="match status" value="1"/>
</dbReference>
<dbReference type="InterPro" id="IPR002676">
    <property type="entry name" value="RimM_N"/>
</dbReference>
<evidence type="ECO:0000259" key="6">
    <source>
        <dbReference type="Pfam" id="PF01782"/>
    </source>
</evidence>
<dbReference type="NCBIfam" id="TIGR02273">
    <property type="entry name" value="16S_RimM"/>
    <property type="match status" value="1"/>
</dbReference>
<evidence type="ECO:0000256" key="2">
    <source>
        <dbReference type="ARBA" id="ARBA00022517"/>
    </source>
</evidence>
<evidence type="ECO:0000256" key="3">
    <source>
        <dbReference type="ARBA" id="ARBA00022552"/>
    </source>
</evidence>
<dbReference type="PANTHER" id="PTHR33692:SF1">
    <property type="entry name" value="RIBOSOME MATURATION FACTOR RIMM"/>
    <property type="match status" value="1"/>
</dbReference>
<sequence length="190" mass="21887">MVKLDKLVLMATIGTTHGLNGEVYIDSYANNPIDLNRYVLYSNDNRELRILKMYRKNKRFIATFSGIDNIHSASELRDLKLYAKRQDFKDEELEEDEFFNTDLEEMETFDRQGKYWGQVCGVYNFGAGSILEIKNTMEKTFLIPFTKFAVLEVNLQENKILIDPIAAGLNNTTMKNPQYDCPLDSAGKKS</sequence>
<dbReference type="InterPro" id="IPR027275">
    <property type="entry name" value="PRC-brl_dom"/>
</dbReference>